<feature type="region of interest" description="Disordered" evidence="1">
    <location>
        <begin position="209"/>
        <end position="240"/>
    </location>
</feature>
<name>R7UY81_CAPTE</name>
<dbReference type="EnsemblMetazoa" id="CapteT215348">
    <property type="protein sequence ID" value="CapteP215348"/>
    <property type="gene ID" value="CapteG215348"/>
</dbReference>
<feature type="region of interest" description="Disordered" evidence="1">
    <location>
        <begin position="257"/>
        <end position="315"/>
    </location>
</feature>
<reference evidence="3" key="3">
    <citation type="submission" date="2015-06" db="UniProtKB">
        <authorList>
            <consortium name="EnsemblMetazoa"/>
        </authorList>
    </citation>
    <scope>IDENTIFICATION</scope>
</reference>
<protein>
    <submittedName>
        <fullName evidence="2 3">Uncharacterized protein</fullName>
    </submittedName>
</protein>
<keyword evidence="4" id="KW-1185">Reference proteome</keyword>
<dbReference type="OrthoDB" id="10589639at2759"/>
<evidence type="ECO:0000313" key="4">
    <source>
        <dbReference type="Proteomes" id="UP000014760"/>
    </source>
</evidence>
<feature type="region of interest" description="Disordered" evidence="1">
    <location>
        <begin position="95"/>
        <end position="120"/>
    </location>
</feature>
<feature type="compositionally biased region" description="Low complexity" evidence="1">
    <location>
        <begin position="302"/>
        <end position="315"/>
    </location>
</feature>
<feature type="compositionally biased region" description="Low complexity" evidence="1">
    <location>
        <begin position="229"/>
        <end position="240"/>
    </location>
</feature>
<reference evidence="2 4" key="2">
    <citation type="journal article" date="2013" name="Nature">
        <title>Insights into bilaterian evolution from three spiralian genomes.</title>
        <authorList>
            <person name="Simakov O."/>
            <person name="Marletaz F."/>
            <person name="Cho S.J."/>
            <person name="Edsinger-Gonzales E."/>
            <person name="Havlak P."/>
            <person name="Hellsten U."/>
            <person name="Kuo D.H."/>
            <person name="Larsson T."/>
            <person name="Lv J."/>
            <person name="Arendt D."/>
            <person name="Savage R."/>
            <person name="Osoegawa K."/>
            <person name="de Jong P."/>
            <person name="Grimwood J."/>
            <person name="Chapman J.A."/>
            <person name="Shapiro H."/>
            <person name="Aerts A."/>
            <person name="Otillar R.P."/>
            <person name="Terry A.Y."/>
            <person name="Boore J.L."/>
            <person name="Grigoriev I.V."/>
            <person name="Lindberg D.R."/>
            <person name="Seaver E.C."/>
            <person name="Weisblat D.A."/>
            <person name="Putnam N.H."/>
            <person name="Rokhsar D.S."/>
        </authorList>
    </citation>
    <scope>NUCLEOTIDE SEQUENCE</scope>
    <source>
        <strain evidence="2 4">I ESC-2004</strain>
    </source>
</reference>
<accession>R7UY81</accession>
<dbReference type="Proteomes" id="UP000014760">
    <property type="component" value="Unassembled WGS sequence"/>
</dbReference>
<feature type="compositionally biased region" description="Polar residues" evidence="1">
    <location>
        <begin position="215"/>
        <end position="228"/>
    </location>
</feature>
<dbReference type="OMA" id="CIERFVT"/>
<dbReference type="AlphaFoldDB" id="R7UY81"/>
<sequence>MDNSKSELVAKIRQKFEALESTCMSRYDAREEHIVSTLSYCMSVLEQLHSWAVFGIFPTDEDDADKYIGFVQQRFQCVIDPLRLIMKVTQEVSGSAEQHSLKPKSPKSLNPGEARVSPGKLRDRVDSMTTQYLHEGRNVHKMTMNIIQKCRKDIRVIYRWGQASLMDLHDVLDEPLAEELYFMVRGKMARVLSVISLFDEVSKNVEKSFTEDTSKTCLQQSPNNTNAGSSHGDSKNSSLSSNSEMLLALKDLEDSGSGFAMKQDADDGESVDSNTPEPPTSPRPKGLLNHPKILKDQLLTHSLSNSSMESESVVH</sequence>
<evidence type="ECO:0000313" key="2">
    <source>
        <dbReference type="EMBL" id="ELU11538.1"/>
    </source>
</evidence>
<dbReference type="EMBL" id="AMQN01005717">
    <property type="status" value="NOT_ANNOTATED_CDS"/>
    <property type="molecule type" value="Genomic_DNA"/>
</dbReference>
<dbReference type="HOGENOM" id="CLU_883504_0_0_1"/>
<gene>
    <name evidence="2" type="ORF">CAPTEDRAFT_215348</name>
</gene>
<reference evidence="4" key="1">
    <citation type="submission" date="2012-12" db="EMBL/GenBank/DDBJ databases">
        <authorList>
            <person name="Hellsten U."/>
            <person name="Grimwood J."/>
            <person name="Chapman J.A."/>
            <person name="Shapiro H."/>
            <person name="Aerts A."/>
            <person name="Otillar R.P."/>
            <person name="Terry A.Y."/>
            <person name="Boore J.L."/>
            <person name="Simakov O."/>
            <person name="Marletaz F."/>
            <person name="Cho S.-J."/>
            <person name="Edsinger-Gonzales E."/>
            <person name="Havlak P."/>
            <person name="Kuo D.-H."/>
            <person name="Larsson T."/>
            <person name="Lv J."/>
            <person name="Arendt D."/>
            <person name="Savage R."/>
            <person name="Osoegawa K."/>
            <person name="de Jong P."/>
            <person name="Lindberg D.R."/>
            <person name="Seaver E.C."/>
            <person name="Weisblat D.A."/>
            <person name="Putnam N.H."/>
            <person name="Grigoriev I.V."/>
            <person name="Rokhsar D.S."/>
        </authorList>
    </citation>
    <scope>NUCLEOTIDE SEQUENCE</scope>
    <source>
        <strain evidence="4">I ESC-2004</strain>
    </source>
</reference>
<evidence type="ECO:0000313" key="3">
    <source>
        <dbReference type="EnsemblMetazoa" id="CapteP215348"/>
    </source>
</evidence>
<evidence type="ECO:0000256" key="1">
    <source>
        <dbReference type="SAM" id="MobiDB-lite"/>
    </source>
</evidence>
<organism evidence="2">
    <name type="scientific">Capitella teleta</name>
    <name type="common">Polychaete worm</name>
    <dbReference type="NCBI Taxonomy" id="283909"/>
    <lineage>
        <taxon>Eukaryota</taxon>
        <taxon>Metazoa</taxon>
        <taxon>Spiralia</taxon>
        <taxon>Lophotrochozoa</taxon>
        <taxon>Annelida</taxon>
        <taxon>Polychaeta</taxon>
        <taxon>Sedentaria</taxon>
        <taxon>Scolecida</taxon>
        <taxon>Capitellidae</taxon>
        <taxon>Capitella</taxon>
    </lineage>
</organism>
<proteinExistence type="predicted"/>
<dbReference type="EMBL" id="KB296645">
    <property type="protein sequence ID" value="ELU11538.1"/>
    <property type="molecule type" value="Genomic_DNA"/>
</dbReference>